<proteinExistence type="predicted"/>
<dbReference type="Proteomes" id="UP000257109">
    <property type="component" value="Unassembled WGS sequence"/>
</dbReference>
<reference evidence="1" key="1">
    <citation type="submission" date="2018-05" db="EMBL/GenBank/DDBJ databases">
        <title>Draft genome of Mucuna pruriens seed.</title>
        <authorList>
            <person name="Nnadi N.E."/>
            <person name="Vos R."/>
            <person name="Hasami M.H."/>
            <person name="Devisetty U.K."/>
            <person name="Aguiy J.C."/>
        </authorList>
    </citation>
    <scope>NUCLEOTIDE SEQUENCE [LARGE SCALE GENOMIC DNA]</scope>
    <source>
        <strain evidence="1">JCA_2017</strain>
    </source>
</reference>
<evidence type="ECO:0008006" key="3">
    <source>
        <dbReference type="Google" id="ProtNLM"/>
    </source>
</evidence>
<gene>
    <name evidence="1" type="ORF">CR513_58422</name>
</gene>
<organism evidence="1 2">
    <name type="scientific">Mucuna pruriens</name>
    <name type="common">Velvet bean</name>
    <name type="synonym">Dolichos pruriens</name>
    <dbReference type="NCBI Taxonomy" id="157652"/>
    <lineage>
        <taxon>Eukaryota</taxon>
        <taxon>Viridiplantae</taxon>
        <taxon>Streptophyta</taxon>
        <taxon>Embryophyta</taxon>
        <taxon>Tracheophyta</taxon>
        <taxon>Spermatophyta</taxon>
        <taxon>Magnoliopsida</taxon>
        <taxon>eudicotyledons</taxon>
        <taxon>Gunneridae</taxon>
        <taxon>Pentapetalae</taxon>
        <taxon>rosids</taxon>
        <taxon>fabids</taxon>
        <taxon>Fabales</taxon>
        <taxon>Fabaceae</taxon>
        <taxon>Papilionoideae</taxon>
        <taxon>50 kb inversion clade</taxon>
        <taxon>NPAAA clade</taxon>
        <taxon>indigoferoid/millettioid clade</taxon>
        <taxon>Phaseoleae</taxon>
        <taxon>Mucuna</taxon>
    </lineage>
</organism>
<dbReference type="AlphaFoldDB" id="A0A371EAW5"/>
<dbReference type="OrthoDB" id="786383at2759"/>
<protein>
    <recommendedName>
        <fullName evidence="3">Retrotransposon gag domain-containing protein</fullName>
    </recommendedName>
</protein>
<keyword evidence="2" id="KW-1185">Reference proteome</keyword>
<feature type="non-terminal residue" evidence="1">
    <location>
        <position position="1"/>
    </location>
</feature>
<name>A0A371EAW5_MUCPR</name>
<dbReference type="STRING" id="157652.A0A371EAW5"/>
<sequence length="228" mass="26744">MHYRRRTTHCNPNIIGLTQQTCLPPNKRRPRALTTKMLGHNGGQTYARKVKRDPKEKTLFRVRYHQHPLPVGWKNLSLDKYNGTTDPDKYVDAYITLMSLKGTILKWYTRLPLRSIDSFKMLMTKFEAQYAMCKPHHLMLFVLVEDESLCSFMEHFIAITMKIKDLNSEVAFHSMIMALKPDMFSNSLCKKLPTFMDELRARPSNYIQMEEMAKYRESSNRAPSCDKL</sequence>
<evidence type="ECO:0000313" key="2">
    <source>
        <dbReference type="Proteomes" id="UP000257109"/>
    </source>
</evidence>
<comment type="caution">
    <text evidence="1">The sequence shown here is derived from an EMBL/GenBank/DDBJ whole genome shotgun (WGS) entry which is preliminary data.</text>
</comment>
<evidence type="ECO:0000313" key="1">
    <source>
        <dbReference type="EMBL" id="RDX63178.1"/>
    </source>
</evidence>
<dbReference type="EMBL" id="QJKJ01015046">
    <property type="protein sequence ID" value="RDX63178.1"/>
    <property type="molecule type" value="Genomic_DNA"/>
</dbReference>
<accession>A0A371EAW5</accession>